<name>A0ABD3HYB2_9MARC</name>
<proteinExistence type="predicted"/>
<protein>
    <submittedName>
        <fullName evidence="1">Uncharacterized protein</fullName>
    </submittedName>
</protein>
<organism evidence="1 2">
    <name type="scientific">Riccia sorocarpa</name>
    <dbReference type="NCBI Taxonomy" id="122646"/>
    <lineage>
        <taxon>Eukaryota</taxon>
        <taxon>Viridiplantae</taxon>
        <taxon>Streptophyta</taxon>
        <taxon>Embryophyta</taxon>
        <taxon>Marchantiophyta</taxon>
        <taxon>Marchantiopsida</taxon>
        <taxon>Marchantiidae</taxon>
        <taxon>Marchantiales</taxon>
        <taxon>Ricciaceae</taxon>
        <taxon>Riccia</taxon>
    </lineage>
</organism>
<reference evidence="1 2" key="1">
    <citation type="submission" date="2024-09" db="EMBL/GenBank/DDBJ databases">
        <title>Chromosome-scale assembly of Riccia sorocarpa.</title>
        <authorList>
            <person name="Paukszto L."/>
        </authorList>
    </citation>
    <scope>NUCLEOTIDE SEQUENCE [LARGE SCALE GENOMIC DNA]</scope>
    <source>
        <strain evidence="1">LP-2024</strain>
        <tissue evidence="1">Aerial parts of the thallus</tissue>
    </source>
</reference>
<accession>A0ABD3HYB2</accession>
<sequence length="86" mass="9260">MPRKGRAIEFTMVFVKLCYARGVAEGGRLLAEADGTKVRLRSLVAEARDAEKTAEEGLQRTNAVVGDLSSHASSAKARIETLRGLT</sequence>
<dbReference type="EMBL" id="JBJQOH010000002">
    <property type="protein sequence ID" value="KAL3696433.1"/>
    <property type="molecule type" value="Genomic_DNA"/>
</dbReference>
<comment type="caution">
    <text evidence="1">The sequence shown here is derived from an EMBL/GenBank/DDBJ whole genome shotgun (WGS) entry which is preliminary data.</text>
</comment>
<gene>
    <name evidence="1" type="ORF">R1sor_010509</name>
</gene>
<evidence type="ECO:0000313" key="1">
    <source>
        <dbReference type="EMBL" id="KAL3696433.1"/>
    </source>
</evidence>
<keyword evidence="2" id="KW-1185">Reference proteome</keyword>
<dbReference type="AlphaFoldDB" id="A0ABD3HYB2"/>
<dbReference type="Proteomes" id="UP001633002">
    <property type="component" value="Unassembled WGS sequence"/>
</dbReference>
<evidence type="ECO:0000313" key="2">
    <source>
        <dbReference type="Proteomes" id="UP001633002"/>
    </source>
</evidence>